<gene>
    <name evidence="5" type="ORF">BCV30_03765</name>
</gene>
<evidence type="ECO:0000313" key="5">
    <source>
        <dbReference type="EMBL" id="PME71563.1"/>
    </source>
</evidence>
<dbReference type="PANTHER" id="PTHR47894:SF1">
    <property type="entry name" value="HTH-TYPE TRANSCRIPTIONAL REGULATOR VQSM"/>
    <property type="match status" value="1"/>
</dbReference>
<dbReference type="GO" id="GO:0005829">
    <property type="term" value="C:cytosol"/>
    <property type="evidence" value="ECO:0007669"/>
    <property type="project" value="TreeGrafter"/>
</dbReference>
<dbReference type="SMART" id="SM00342">
    <property type="entry name" value="HTH_ARAC"/>
    <property type="match status" value="1"/>
</dbReference>
<organism evidence="5 6">
    <name type="scientific">Vibrio lentus</name>
    <dbReference type="NCBI Taxonomy" id="136468"/>
    <lineage>
        <taxon>Bacteria</taxon>
        <taxon>Pseudomonadati</taxon>
        <taxon>Pseudomonadota</taxon>
        <taxon>Gammaproteobacteria</taxon>
        <taxon>Vibrionales</taxon>
        <taxon>Vibrionaceae</taxon>
        <taxon>Vibrio</taxon>
    </lineage>
</organism>
<dbReference type="SUPFAM" id="SSF46689">
    <property type="entry name" value="Homeodomain-like"/>
    <property type="match status" value="1"/>
</dbReference>
<sequence length="350" mass="39695">MADNTIEKSVSFASVIDLVNAYSLLPPALRKQLEAPNHLDGIILEAIQNGAKLSLSDRLPESQMLALWSLLEQHHPSPEIGLIIGRTISPESKGVLASWVSQCATLRDAFNTFQSNIFLMNSSECWQVDDDGQQCRLTLSIESRHDYPRAAIERSMSAVVAWARILSAQPFPLTKAKFGYLAPHYVDKYQPAFGETIEFNSAYHQLIFESKWLNLPIATSSEYLKTMMAKAAQSHLETLTQTQPLQQQVRTIVVNGLENGELLSIDKVAQQLHFSRQTLYRKLKKEHTSFQSILDHTRKQLAVRWLTQTSPPSLTELSYRLGFKDTSSFYKAFKRWHQVSPKAYLSRQTV</sequence>
<dbReference type="EMBL" id="MCSI01000036">
    <property type="protein sequence ID" value="PME71563.1"/>
    <property type="molecule type" value="Genomic_DNA"/>
</dbReference>
<dbReference type="PANTHER" id="PTHR47894">
    <property type="entry name" value="HTH-TYPE TRANSCRIPTIONAL REGULATOR GADX"/>
    <property type="match status" value="1"/>
</dbReference>
<dbReference type="Pfam" id="PF12833">
    <property type="entry name" value="HTH_18"/>
    <property type="match status" value="1"/>
</dbReference>
<dbReference type="InterPro" id="IPR009057">
    <property type="entry name" value="Homeodomain-like_sf"/>
</dbReference>
<accession>A0A2N7C6C7</accession>
<dbReference type="GO" id="GO:0000976">
    <property type="term" value="F:transcription cis-regulatory region binding"/>
    <property type="evidence" value="ECO:0007669"/>
    <property type="project" value="TreeGrafter"/>
</dbReference>
<dbReference type="AlphaFoldDB" id="A0A2N7C6C7"/>
<dbReference type="Pfam" id="PF12625">
    <property type="entry name" value="Arabinose_bd"/>
    <property type="match status" value="1"/>
</dbReference>
<dbReference type="InterPro" id="IPR032687">
    <property type="entry name" value="AraC-type_N"/>
</dbReference>
<evidence type="ECO:0000313" key="6">
    <source>
        <dbReference type="Proteomes" id="UP000235778"/>
    </source>
</evidence>
<evidence type="ECO:0000256" key="2">
    <source>
        <dbReference type="ARBA" id="ARBA00023125"/>
    </source>
</evidence>
<evidence type="ECO:0000256" key="3">
    <source>
        <dbReference type="ARBA" id="ARBA00023163"/>
    </source>
</evidence>
<proteinExistence type="predicted"/>
<dbReference type="GO" id="GO:0003700">
    <property type="term" value="F:DNA-binding transcription factor activity"/>
    <property type="evidence" value="ECO:0007669"/>
    <property type="project" value="InterPro"/>
</dbReference>
<dbReference type="RefSeq" id="WP_102268603.1">
    <property type="nucleotide sequence ID" value="NZ_MCSH01000152.1"/>
</dbReference>
<dbReference type="Proteomes" id="UP000235778">
    <property type="component" value="Unassembled WGS sequence"/>
</dbReference>
<evidence type="ECO:0000256" key="1">
    <source>
        <dbReference type="ARBA" id="ARBA00023015"/>
    </source>
</evidence>
<feature type="domain" description="HTH araC/xylS-type" evidence="4">
    <location>
        <begin position="247"/>
        <end position="347"/>
    </location>
</feature>
<keyword evidence="2" id="KW-0238">DNA-binding</keyword>
<dbReference type="InterPro" id="IPR018060">
    <property type="entry name" value="HTH_AraC"/>
</dbReference>
<dbReference type="PROSITE" id="PS01124">
    <property type="entry name" value="HTH_ARAC_FAMILY_2"/>
    <property type="match status" value="1"/>
</dbReference>
<name>A0A2N7C6C7_9VIBR</name>
<dbReference type="Gene3D" id="1.10.10.60">
    <property type="entry name" value="Homeodomain-like"/>
    <property type="match status" value="1"/>
</dbReference>
<keyword evidence="3" id="KW-0804">Transcription</keyword>
<reference evidence="6" key="1">
    <citation type="submission" date="2016-07" db="EMBL/GenBank/DDBJ databases">
        <title>Nontailed viruses are major unrecognized killers of bacteria in the ocean.</title>
        <authorList>
            <person name="Kauffman K."/>
            <person name="Hussain F."/>
            <person name="Yang J."/>
            <person name="Arevalo P."/>
            <person name="Brown J."/>
            <person name="Cutler M."/>
            <person name="Kelly L."/>
            <person name="Polz M.F."/>
        </authorList>
    </citation>
    <scope>NUCLEOTIDE SEQUENCE [LARGE SCALE GENOMIC DNA]</scope>
    <source>
        <strain evidence="6">10N.286.55.C1</strain>
    </source>
</reference>
<protein>
    <submittedName>
        <fullName evidence="5">AraC family transcriptional regulator</fullName>
    </submittedName>
</protein>
<keyword evidence="1" id="KW-0805">Transcription regulation</keyword>
<comment type="caution">
    <text evidence="5">The sequence shown here is derived from an EMBL/GenBank/DDBJ whole genome shotgun (WGS) entry which is preliminary data.</text>
</comment>
<evidence type="ECO:0000259" key="4">
    <source>
        <dbReference type="PROSITE" id="PS01124"/>
    </source>
</evidence>